<evidence type="ECO:0000313" key="1">
    <source>
        <dbReference type="EMBL" id="KAJ8434171.1"/>
    </source>
</evidence>
<comment type="caution">
    <text evidence="1">The sequence shown here is derived from an EMBL/GenBank/DDBJ whole genome shotgun (WGS) entry which is preliminary data.</text>
</comment>
<protein>
    <submittedName>
        <fullName evidence="1">Uncharacterized protein</fullName>
    </submittedName>
</protein>
<dbReference type="Proteomes" id="UP001153076">
    <property type="component" value="Unassembled WGS sequence"/>
</dbReference>
<keyword evidence="2" id="KW-1185">Reference proteome</keyword>
<dbReference type="EMBL" id="JAKOGI010000496">
    <property type="protein sequence ID" value="KAJ8434171.1"/>
    <property type="molecule type" value="Genomic_DNA"/>
</dbReference>
<sequence>MWNAIPTVLVRKRLPFWVGRTKSWNTAGLSDPGDFGKEGSVKESSKLNMMFTNMAMGQMLTINSSSIKLSVIRGYERAKLANAKLCYVMKIDLAKAYAPLIGNSSLEFSTAIHSCQSREEIRLSFRYFKPLFSDNFTTLHLDWDKEYEDLYSLGYFVPEKVTAEKALAERKPAETLPA</sequence>
<evidence type="ECO:0000313" key="2">
    <source>
        <dbReference type="Proteomes" id="UP001153076"/>
    </source>
</evidence>
<dbReference type="OrthoDB" id="636685at2759"/>
<proteinExistence type="predicted"/>
<reference evidence="1" key="1">
    <citation type="submission" date="2022-04" db="EMBL/GenBank/DDBJ databases">
        <title>Carnegiea gigantea Genome sequencing and assembly v2.</title>
        <authorList>
            <person name="Copetti D."/>
            <person name="Sanderson M.J."/>
            <person name="Burquez A."/>
            <person name="Wojciechowski M.F."/>
        </authorList>
    </citation>
    <scope>NUCLEOTIDE SEQUENCE</scope>
    <source>
        <strain evidence="1">SGP5-SGP5p</strain>
        <tissue evidence="1">Aerial part</tissue>
    </source>
</reference>
<dbReference type="AlphaFoldDB" id="A0A9Q1JZ92"/>
<accession>A0A9Q1JZ92</accession>
<organism evidence="1 2">
    <name type="scientific">Carnegiea gigantea</name>
    <dbReference type="NCBI Taxonomy" id="171969"/>
    <lineage>
        <taxon>Eukaryota</taxon>
        <taxon>Viridiplantae</taxon>
        <taxon>Streptophyta</taxon>
        <taxon>Embryophyta</taxon>
        <taxon>Tracheophyta</taxon>
        <taxon>Spermatophyta</taxon>
        <taxon>Magnoliopsida</taxon>
        <taxon>eudicotyledons</taxon>
        <taxon>Gunneridae</taxon>
        <taxon>Pentapetalae</taxon>
        <taxon>Caryophyllales</taxon>
        <taxon>Cactineae</taxon>
        <taxon>Cactaceae</taxon>
        <taxon>Cactoideae</taxon>
        <taxon>Echinocereeae</taxon>
        <taxon>Carnegiea</taxon>
    </lineage>
</organism>
<name>A0A9Q1JZ92_9CARY</name>
<gene>
    <name evidence="1" type="ORF">Cgig2_009738</name>
</gene>